<feature type="domain" description="SCP2" evidence="5">
    <location>
        <begin position="119"/>
        <end position="182"/>
    </location>
</feature>
<keyword evidence="3" id="KW-0949">S-adenosyl-L-methionine</keyword>
<dbReference type="GO" id="GO:0008168">
    <property type="term" value="F:methyltransferase activity"/>
    <property type="evidence" value="ECO:0007669"/>
    <property type="project" value="UniProtKB-KW"/>
</dbReference>
<evidence type="ECO:0000256" key="1">
    <source>
        <dbReference type="ARBA" id="ARBA00022603"/>
    </source>
</evidence>
<dbReference type="InterPro" id="IPR023576">
    <property type="entry name" value="UbiE/COQ5_MeTrFase_CS"/>
</dbReference>
<keyword evidence="1" id="KW-0489">Methyltransferase</keyword>
<dbReference type="Gene3D" id="3.40.50.150">
    <property type="entry name" value="Vaccinia Virus protein VP39"/>
    <property type="match status" value="1"/>
</dbReference>
<name>A0A914YYN2_9BILA</name>
<keyword evidence="6" id="KW-1185">Reference proteome</keyword>
<proteinExistence type="inferred from homology"/>
<dbReference type="PROSITE" id="PS51608">
    <property type="entry name" value="SAM_MT_UBIE"/>
    <property type="match status" value="1"/>
</dbReference>
<dbReference type="GO" id="GO:0006744">
    <property type="term" value="P:ubiquinone biosynthetic process"/>
    <property type="evidence" value="ECO:0007669"/>
    <property type="project" value="InterPro"/>
</dbReference>
<dbReference type="GO" id="GO:0032259">
    <property type="term" value="P:methylation"/>
    <property type="evidence" value="ECO:0007669"/>
    <property type="project" value="UniProtKB-KW"/>
</dbReference>
<comment type="subunit">
    <text evidence="4">Component of a multi-subunit COQ enzyme complex, composed of at least COQ3, COQ4, COQ5, COQ6, COQ7 and COQ9. Interacts with PYURF; the interaction is direct, stabilizes COQ5 protein and associates PYURF with COQ enzyme complex.</text>
</comment>
<reference evidence="7" key="1">
    <citation type="submission" date="2022-11" db="UniProtKB">
        <authorList>
            <consortium name="WormBaseParasite"/>
        </authorList>
    </citation>
    <scope>IDENTIFICATION</scope>
</reference>
<keyword evidence="2" id="KW-0808">Transferase</keyword>
<organism evidence="6 7">
    <name type="scientific">Panagrolaimus superbus</name>
    <dbReference type="NCBI Taxonomy" id="310955"/>
    <lineage>
        <taxon>Eukaryota</taxon>
        <taxon>Metazoa</taxon>
        <taxon>Ecdysozoa</taxon>
        <taxon>Nematoda</taxon>
        <taxon>Chromadorea</taxon>
        <taxon>Rhabditida</taxon>
        <taxon>Tylenchina</taxon>
        <taxon>Panagrolaimomorpha</taxon>
        <taxon>Panagrolaimoidea</taxon>
        <taxon>Panagrolaimidae</taxon>
        <taxon>Panagrolaimus</taxon>
    </lineage>
</organism>
<dbReference type="CDD" id="cd02440">
    <property type="entry name" value="AdoMet_MTases"/>
    <property type="match status" value="1"/>
</dbReference>
<dbReference type="InterPro" id="IPR029063">
    <property type="entry name" value="SAM-dependent_MTases_sf"/>
</dbReference>
<sequence>MVAHVFHSVASKYDVMNDLMSFGIHRLWKRFTIDCSGVRRGQIVLDLAGGTGDLTAKFSRLVGETGKVVLADINESMLKMGREKLRNIGVIGNVEYVQANAEALPFPDNTFDCITISLVCVTERQVDVLGEWAGDADCTVIAYASVLPKLRDRQQLTALIRSGELEVQGDIQVVQNFVALADLAEFDPAELLAPYTGDIAAEGISKAMRGGAKFLHHGIKRQQRYVAEAITEEWRMAPGPLEVAWFAEETAAVERAVDALTKRLEKLEAK</sequence>
<dbReference type="InterPro" id="IPR003033">
    <property type="entry name" value="SCP2_sterol-bd_dom"/>
</dbReference>
<dbReference type="Pfam" id="PF01209">
    <property type="entry name" value="Ubie_methyltran"/>
    <property type="match status" value="1"/>
</dbReference>
<protein>
    <submittedName>
        <fullName evidence="7">SCP2 domain-containing protein</fullName>
    </submittedName>
</protein>
<dbReference type="InterPro" id="IPR038989">
    <property type="entry name" value="UbiJ"/>
</dbReference>
<dbReference type="Proteomes" id="UP000887577">
    <property type="component" value="Unplaced"/>
</dbReference>
<evidence type="ECO:0000259" key="5">
    <source>
        <dbReference type="Pfam" id="PF02036"/>
    </source>
</evidence>
<accession>A0A914YYN2</accession>
<dbReference type="InterPro" id="IPR004033">
    <property type="entry name" value="UbiE/COQ5_MeTrFase"/>
</dbReference>
<dbReference type="SUPFAM" id="SSF53335">
    <property type="entry name" value="S-adenosyl-L-methionine-dependent methyltransferases"/>
    <property type="match status" value="1"/>
</dbReference>
<dbReference type="HAMAP" id="MF_02215">
    <property type="entry name" value="UbiJ"/>
    <property type="match status" value="1"/>
</dbReference>
<dbReference type="PANTHER" id="PTHR38693:SF1">
    <property type="entry name" value="UBIQUINONE BIOSYNTHESIS ACCESSORY FACTOR UBIJ"/>
    <property type="match status" value="1"/>
</dbReference>
<dbReference type="Pfam" id="PF02036">
    <property type="entry name" value="SCP2"/>
    <property type="match status" value="1"/>
</dbReference>
<dbReference type="PROSITE" id="PS01183">
    <property type="entry name" value="UBIE_1"/>
    <property type="match status" value="1"/>
</dbReference>
<evidence type="ECO:0000313" key="6">
    <source>
        <dbReference type="Proteomes" id="UP000887577"/>
    </source>
</evidence>
<evidence type="ECO:0000256" key="2">
    <source>
        <dbReference type="ARBA" id="ARBA00022679"/>
    </source>
</evidence>
<evidence type="ECO:0000256" key="3">
    <source>
        <dbReference type="ARBA" id="ARBA00022691"/>
    </source>
</evidence>
<dbReference type="PANTHER" id="PTHR38693">
    <property type="entry name" value="UBIQUINONE BIOSYNTHESIS PROTEIN UBIJ"/>
    <property type="match status" value="1"/>
</dbReference>
<evidence type="ECO:0000313" key="7">
    <source>
        <dbReference type="WBParaSite" id="PSU_v2.g3154.t1"/>
    </source>
</evidence>
<dbReference type="WBParaSite" id="PSU_v2.g3154.t1">
    <property type="protein sequence ID" value="PSU_v2.g3154.t1"/>
    <property type="gene ID" value="PSU_v2.g3154"/>
</dbReference>
<dbReference type="AlphaFoldDB" id="A0A914YYN2"/>
<evidence type="ECO:0000256" key="4">
    <source>
        <dbReference type="ARBA" id="ARBA00046387"/>
    </source>
</evidence>